<dbReference type="AlphaFoldDB" id="A0A645I5U7"/>
<accession>A0A645I5U7</accession>
<feature type="region of interest" description="Disordered" evidence="1">
    <location>
        <begin position="1"/>
        <end position="23"/>
    </location>
</feature>
<feature type="compositionally biased region" description="Pro residues" evidence="1">
    <location>
        <begin position="1"/>
        <end position="10"/>
    </location>
</feature>
<sequence length="63" mass="6230">MLAHQLPPPAAGHGHDGVPVGNGADGAGGLADGLAKLSGKILHAAQQRVLFKNYLAVPAGVNL</sequence>
<comment type="caution">
    <text evidence="2">The sequence shown here is derived from an EMBL/GenBank/DDBJ whole genome shotgun (WGS) entry which is preliminary data.</text>
</comment>
<organism evidence="2">
    <name type="scientific">bioreactor metagenome</name>
    <dbReference type="NCBI Taxonomy" id="1076179"/>
    <lineage>
        <taxon>unclassified sequences</taxon>
        <taxon>metagenomes</taxon>
        <taxon>ecological metagenomes</taxon>
    </lineage>
</organism>
<name>A0A645I5U7_9ZZZZ</name>
<evidence type="ECO:0000313" key="2">
    <source>
        <dbReference type="EMBL" id="MPN46687.1"/>
    </source>
</evidence>
<gene>
    <name evidence="2" type="ORF">SDC9_194284</name>
</gene>
<evidence type="ECO:0000256" key="1">
    <source>
        <dbReference type="SAM" id="MobiDB-lite"/>
    </source>
</evidence>
<protein>
    <submittedName>
        <fullName evidence="2">Uncharacterized protein</fullName>
    </submittedName>
</protein>
<dbReference type="EMBL" id="VSSQ01107566">
    <property type="protein sequence ID" value="MPN46687.1"/>
    <property type="molecule type" value="Genomic_DNA"/>
</dbReference>
<reference evidence="2" key="1">
    <citation type="submission" date="2019-08" db="EMBL/GenBank/DDBJ databases">
        <authorList>
            <person name="Kucharzyk K."/>
            <person name="Murdoch R.W."/>
            <person name="Higgins S."/>
            <person name="Loffler F."/>
        </authorList>
    </citation>
    <scope>NUCLEOTIDE SEQUENCE</scope>
</reference>
<proteinExistence type="predicted"/>